<dbReference type="EMBL" id="KN831814">
    <property type="protein sequence ID" value="KIM35773.1"/>
    <property type="molecule type" value="Genomic_DNA"/>
</dbReference>
<dbReference type="OrthoDB" id="2991366at2759"/>
<gene>
    <name evidence="3" type="ORF">M413DRAFT_428403</name>
</gene>
<feature type="compositionally biased region" description="Basic and acidic residues" evidence="1">
    <location>
        <begin position="48"/>
        <end position="63"/>
    </location>
</feature>
<accession>A0A0C2XD03</accession>
<dbReference type="HOGENOM" id="CLU_016816_0_0_1"/>
<reference evidence="3 4" key="1">
    <citation type="submission" date="2014-04" db="EMBL/GenBank/DDBJ databases">
        <authorList>
            <consortium name="DOE Joint Genome Institute"/>
            <person name="Kuo A."/>
            <person name="Gay G."/>
            <person name="Dore J."/>
            <person name="Kohler A."/>
            <person name="Nagy L.G."/>
            <person name="Floudas D."/>
            <person name="Copeland A."/>
            <person name="Barry K.W."/>
            <person name="Cichocki N."/>
            <person name="Veneault-Fourrey C."/>
            <person name="LaButti K."/>
            <person name="Lindquist E.A."/>
            <person name="Lipzen A."/>
            <person name="Lundell T."/>
            <person name="Morin E."/>
            <person name="Murat C."/>
            <person name="Sun H."/>
            <person name="Tunlid A."/>
            <person name="Henrissat B."/>
            <person name="Grigoriev I.V."/>
            <person name="Hibbett D.S."/>
            <person name="Martin F."/>
            <person name="Nordberg H.P."/>
            <person name="Cantor M.N."/>
            <person name="Hua S.X."/>
        </authorList>
    </citation>
    <scope>NUCLEOTIDE SEQUENCE [LARGE SCALE GENOMIC DNA]</scope>
    <source>
        <strain evidence="4">h7</strain>
    </source>
</reference>
<dbReference type="Proteomes" id="UP000053424">
    <property type="component" value="Unassembled WGS sequence"/>
</dbReference>
<evidence type="ECO:0000313" key="3">
    <source>
        <dbReference type="EMBL" id="KIM35773.1"/>
    </source>
</evidence>
<evidence type="ECO:0000256" key="2">
    <source>
        <dbReference type="SAM" id="Phobius"/>
    </source>
</evidence>
<dbReference type="STRING" id="686832.A0A0C2XD03"/>
<feature type="transmembrane region" description="Helical" evidence="2">
    <location>
        <begin position="188"/>
        <end position="206"/>
    </location>
</feature>
<reference evidence="4" key="2">
    <citation type="submission" date="2015-01" db="EMBL/GenBank/DDBJ databases">
        <title>Evolutionary Origins and Diversification of the Mycorrhizal Mutualists.</title>
        <authorList>
            <consortium name="DOE Joint Genome Institute"/>
            <consortium name="Mycorrhizal Genomics Consortium"/>
            <person name="Kohler A."/>
            <person name="Kuo A."/>
            <person name="Nagy L.G."/>
            <person name="Floudas D."/>
            <person name="Copeland A."/>
            <person name="Barry K.W."/>
            <person name="Cichocki N."/>
            <person name="Veneault-Fourrey C."/>
            <person name="LaButti K."/>
            <person name="Lindquist E.A."/>
            <person name="Lipzen A."/>
            <person name="Lundell T."/>
            <person name="Morin E."/>
            <person name="Murat C."/>
            <person name="Riley R."/>
            <person name="Ohm R."/>
            <person name="Sun H."/>
            <person name="Tunlid A."/>
            <person name="Henrissat B."/>
            <person name="Grigoriev I.V."/>
            <person name="Hibbett D.S."/>
            <person name="Martin F."/>
        </authorList>
    </citation>
    <scope>NUCLEOTIDE SEQUENCE [LARGE SCALE GENOMIC DNA]</scope>
    <source>
        <strain evidence="4">h7</strain>
    </source>
</reference>
<keyword evidence="2" id="KW-0472">Membrane</keyword>
<feature type="region of interest" description="Disordered" evidence="1">
    <location>
        <begin position="1"/>
        <end position="66"/>
    </location>
</feature>
<protein>
    <submittedName>
        <fullName evidence="3">Uncharacterized protein</fullName>
    </submittedName>
</protein>
<keyword evidence="2" id="KW-0812">Transmembrane</keyword>
<organism evidence="3 4">
    <name type="scientific">Hebeloma cylindrosporum</name>
    <dbReference type="NCBI Taxonomy" id="76867"/>
    <lineage>
        <taxon>Eukaryota</taxon>
        <taxon>Fungi</taxon>
        <taxon>Dikarya</taxon>
        <taxon>Basidiomycota</taxon>
        <taxon>Agaricomycotina</taxon>
        <taxon>Agaricomycetes</taxon>
        <taxon>Agaricomycetidae</taxon>
        <taxon>Agaricales</taxon>
        <taxon>Agaricineae</taxon>
        <taxon>Hymenogastraceae</taxon>
        <taxon>Hebeloma</taxon>
    </lineage>
</organism>
<keyword evidence="4" id="KW-1185">Reference proteome</keyword>
<feature type="transmembrane region" description="Helical" evidence="2">
    <location>
        <begin position="76"/>
        <end position="98"/>
    </location>
</feature>
<name>A0A0C2XD03_HEBCY</name>
<feature type="transmembrane region" description="Helical" evidence="2">
    <location>
        <begin position="118"/>
        <end position="143"/>
    </location>
</feature>
<dbReference type="AlphaFoldDB" id="A0A0C2XD03"/>
<evidence type="ECO:0000313" key="4">
    <source>
        <dbReference type="Proteomes" id="UP000053424"/>
    </source>
</evidence>
<sequence length="679" mass="74375">MASRPEFPHHPTTTQTLRPDDEVGEKSTSGLFPSSQYHRRRSYAASLEDPHSKETPTDPEAKELSPPLPTNTIHDVILLIALTIMLVWPWIFLGAVWGSKGFQMSNRAAKVVTDHPHATSFFVTFIGNFVNVIVSILFSFAVIRFAQTKVMSERDITVFDVSLLSALRHQSWPWGLKDLGYLFNRTRWLAAALVGGCIAAFTFVPGSTTSLLNPAPYKRTDPLAGTELDFSSTAPDCLGWLNAHNISNNCDWQTFKGVNYTSCLGENQMVDVLESGRGNILSLLSNNSETLALSQLGARDGLRFLGSIRGVLPIGPNGVPAFNTLEPSVFEKNPEGMISYNYTLDYQGFASNISCEYDSQSPIRFSPIANNTRLLSYNATCSDSGQADVLAGVVDFPTLNVNNTLTYWACKSPQSGEELDPTYYIYLRGRQFYATAIGNITCALSPIRPAIFPVMYQSGSEIFSSKEPTASFSNAFPALIERSLVALGGIIQEAQNIQTNLVAESVITFGVKAFRLPPYEPNENFLRLYEAMIQGIIEYETTYARLIYSTVLDPPASCVRTVAGTVNYMVMGWSVNYESIGFLIPMTIVNLASLLVLILAMVSPKGGSGFDPLRPNALLLLAAVHKVEGGETEDQPIEWDHTVKFRAEVLKKEASKFKDSQLGEVKGAVKGAVVGAILG</sequence>
<proteinExistence type="predicted"/>
<keyword evidence="2" id="KW-1133">Transmembrane helix</keyword>
<feature type="compositionally biased region" description="Polar residues" evidence="1">
    <location>
        <begin position="26"/>
        <end position="36"/>
    </location>
</feature>
<evidence type="ECO:0000256" key="1">
    <source>
        <dbReference type="SAM" id="MobiDB-lite"/>
    </source>
</evidence>